<feature type="transmembrane region" description="Helical" evidence="1">
    <location>
        <begin position="32"/>
        <end position="51"/>
    </location>
</feature>
<dbReference type="Pfam" id="PF10086">
    <property type="entry name" value="YhfC"/>
    <property type="match status" value="1"/>
</dbReference>
<organism evidence="2 3">
    <name type="scientific">Ornatilinea apprima</name>
    <dbReference type="NCBI Taxonomy" id="1134406"/>
    <lineage>
        <taxon>Bacteria</taxon>
        <taxon>Bacillati</taxon>
        <taxon>Chloroflexota</taxon>
        <taxon>Anaerolineae</taxon>
        <taxon>Anaerolineales</taxon>
        <taxon>Anaerolineaceae</taxon>
        <taxon>Ornatilinea</taxon>
    </lineage>
</organism>
<feature type="transmembrane region" description="Helical" evidence="1">
    <location>
        <begin position="416"/>
        <end position="437"/>
    </location>
</feature>
<evidence type="ECO:0008006" key="4">
    <source>
        <dbReference type="Google" id="ProtNLM"/>
    </source>
</evidence>
<accession>A0A0N8GNX9</accession>
<sequence length="521" mass="56614">MATILIFSVIILVTIFVPVLAATWLRRRYETPWMVFVVGALAFGVSQAIHIPLNNLLLALKVLPRDVNYAALWQTALIMGLTAGVSEALARAGSYTLLKRRRSGADGVMLGLGHGGIEMMFLGGALVAAGFSSFHSTPFEKMLEMVKSPEQMQALELQAKVFGQLTWVSFLPLVERLMALSLHVSLSLMMLQAFRQKNILFGVLTVFYHALTDAAAVFLAYNVDSLLLKELPVAIMALPAVVLTLKFWGPRKSEQTRRTSKFTRELALFAIAFRKEVTELWRTRRFLVTIAVFVLFGVMSPLLAKFMPEMIKNMEEAKMFADLIPEPSATDAVTQYLKNLSQFGFITVILLSMGGVVGEKERGVAAVILSKPLPRWVFIGSKFAAQVLMLACGFIISTLGAWYYTAVLFKPVDVGTFALINVLMLIWLSVFATVTLLGSVIAKSNGAAAGIGLGASMLILLLGNIPGWGGLMPSGVMAWANQLGTLSNETVPANGGAVAMSLVLVIMLVIGSVAVFEQQEL</sequence>
<dbReference type="STRING" id="1134406.ADN00_03195"/>
<gene>
    <name evidence="2" type="ORF">ADN00_03195</name>
</gene>
<proteinExistence type="predicted"/>
<dbReference type="Pfam" id="PF12679">
    <property type="entry name" value="ABC2_membrane_2"/>
    <property type="match status" value="1"/>
</dbReference>
<keyword evidence="3" id="KW-1185">Reference proteome</keyword>
<comment type="caution">
    <text evidence="2">The sequence shown here is derived from an EMBL/GenBank/DDBJ whole genome shotgun (WGS) entry which is preliminary data.</text>
</comment>
<dbReference type="Proteomes" id="UP000050417">
    <property type="component" value="Unassembled WGS sequence"/>
</dbReference>
<feature type="transmembrane region" description="Helical" evidence="1">
    <location>
        <begin position="71"/>
        <end position="90"/>
    </location>
</feature>
<name>A0A0N8GNX9_9CHLR</name>
<keyword evidence="1" id="KW-0812">Transmembrane</keyword>
<dbReference type="OrthoDB" id="4187110at2"/>
<evidence type="ECO:0000313" key="2">
    <source>
        <dbReference type="EMBL" id="KPL79346.1"/>
    </source>
</evidence>
<feature type="transmembrane region" description="Helical" evidence="1">
    <location>
        <begin position="379"/>
        <end position="404"/>
    </location>
</feature>
<feature type="transmembrane region" description="Helical" evidence="1">
    <location>
        <begin position="198"/>
        <end position="219"/>
    </location>
</feature>
<evidence type="ECO:0000313" key="3">
    <source>
        <dbReference type="Proteomes" id="UP000050417"/>
    </source>
</evidence>
<feature type="transmembrane region" description="Helical" evidence="1">
    <location>
        <begin position="231"/>
        <end position="248"/>
    </location>
</feature>
<feature type="transmembrane region" description="Helical" evidence="1">
    <location>
        <begin position="286"/>
        <end position="304"/>
    </location>
</feature>
<dbReference type="AlphaFoldDB" id="A0A0N8GNX9"/>
<feature type="transmembrane region" description="Helical" evidence="1">
    <location>
        <begin position="111"/>
        <end position="134"/>
    </location>
</feature>
<feature type="transmembrane region" description="Helical" evidence="1">
    <location>
        <begin position="340"/>
        <end position="358"/>
    </location>
</feature>
<keyword evidence="1" id="KW-1133">Transmembrane helix</keyword>
<keyword evidence="1" id="KW-0472">Membrane</keyword>
<dbReference type="PANTHER" id="PTHR43471">
    <property type="entry name" value="ABC TRANSPORTER PERMEASE"/>
    <property type="match status" value="1"/>
</dbReference>
<dbReference type="EMBL" id="LGCL01000014">
    <property type="protein sequence ID" value="KPL79346.1"/>
    <property type="molecule type" value="Genomic_DNA"/>
</dbReference>
<reference evidence="2 3" key="1">
    <citation type="submission" date="2015-07" db="EMBL/GenBank/DDBJ databases">
        <title>Genome sequence of Ornatilinea apprima DSM 23815.</title>
        <authorList>
            <person name="Hemp J."/>
            <person name="Ward L.M."/>
            <person name="Pace L.A."/>
            <person name="Fischer W.W."/>
        </authorList>
    </citation>
    <scope>NUCLEOTIDE SEQUENCE [LARGE SCALE GENOMIC DNA]</scope>
    <source>
        <strain evidence="2 3">P3M-1</strain>
    </source>
</reference>
<feature type="transmembrane region" description="Helical" evidence="1">
    <location>
        <begin position="6"/>
        <end position="25"/>
    </location>
</feature>
<dbReference type="RefSeq" id="WP_075061516.1">
    <property type="nucleotide sequence ID" value="NZ_LGCL01000014.1"/>
</dbReference>
<evidence type="ECO:0000256" key="1">
    <source>
        <dbReference type="SAM" id="Phobius"/>
    </source>
</evidence>
<dbReference type="GO" id="GO:0005886">
    <property type="term" value="C:plasma membrane"/>
    <property type="evidence" value="ECO:0007669"/>
    <property type="project" value="UniProtKB-SubCell"/>
</dbReference>
<feature type="transmembrane region" description="Helical" evidence="1">
    <location>
        <begin position="449"/>
        <end position="471"/>
    </location>
</feature>
<dbReference type="GO" id="GO:0140359">
    <property type="term" value="F:ABC-type transporter activity"/>
    <property type="evidence" value="ECO:0007669"/>
    <property type="project" value="InterPro"/>
</dbReference>
<protein>
    <recommendedName>
        <fullName evidence="4">YhfC family intramembrane metalloprotease</fullName>
    </recommendedName>
</protein>
<dbReference type="InterPro" id="IPR011397">
    <property type="entry name" value="YhfC"/>
</dbReference>
<feature type="transmembrane region" description="Helical" evidence="1">
    <location>
        <begin position="491"/>
        <end position="516"/>
    </location>
</feature>
<feature type="transmembrane region" description="Helical" evidence="1">
    <location>
        <begin position="165"/>
        <end position="186"/>
    </location>
</feature>